<dbReference type="OrthoDB" id="4966310at2"/>
<dbReference type="Proteomes" id="UP000323454">
    <property type="component" value="Unassembled WGS sequence"/>
</dbReference>
<dbReference type="GO" id="GO:0016075">
    <property type="term" value="P:rRNA catabolic process"/>
    <property type="evidence" value="ECO:0007669"/>
    <property type="project" value="TreeGrafter"/>
</dbReference>
<dbReference type="GO" id="GO:0004521">
    <property type="term" value="F:RNA endonuclease activity"/>
    <property type="evidence" value="ECO:0007669"/>
    <property type="project" value="TreeGrafter"/>
</dbReference>
<dbReference type="RefSeq" id="WP_149847846.1">
    <property type="nucleotide sequence ID" value="NZ_VUOB01000003.1"/>
</dbReference>
<reference evidence="3 4" key="1">
    <citation type="submission" date="2019-09" db="EMBL/GenBank/DDBJ databases">
        <title>Goodfellowia gen. nov., a new genus of the Pseudonocardineae related to Actinoalloteichus, containing Goodfellowia coeruleoviolacea gen. nov., comb. nov. gen. nov., comb. nov.</title>
        <authorList>
            <person name="Labeda D."/>
        </authorList>
    </citation>
    <scope>NUCLEOTIDE SEQUENCE [LARGE SCALE GENOMIC DNA]</scope>
    <source>
        <strain evidence="3 4">AN110305</strain>
    </source>
</reference>
<dbReference type="Pfam" id="PF02452">
    <property type="entry name" value="PemK_toxin"/>
    <property type="match status" value="1"/>
</dbReference>
<dbReference type="Gene3D" id="2.30.30.110">
    <property type="match status" value="1"/>
</dbReference>
<organism evidence="3 4">
    <name type="scientific">Solihabitans fulvus</name>
    <dbReference type="NCBI Taxonomy" id="1892852"/>
    <lineage>
        <taxon>Bacteria</taxon>
        <taxon>Bacillati</taxon>
        <taxon>Actinomycetota</taxon>
        <taxon>Actinomycetes</taxon>
        <taxon>Pseudonocardiales</taxon>
        <taxon>Pseudonocardiaceae</taxon>
        <taxon>Solihabitans</taxon>
    </lineage>
</organism>
<evidence type="ECO:0000313" key="3">
    <source>
        <dbReference type="EMBL" id="KAA2266108.1"/>
    </source>
</evidence>
<dbReference type="SUPFAM" id="SSF50118">
    <property type="entry name" value="Cell growth inhibitor/plasmid maintenance toxic component"/>
    <property type="match status" value="1"/>
</dbReference>
<dbReference type="PANTHER" id="PTHR33988:SF2">
    <property type="entry name" value="ENDORIBONUCLEASE MAZF"/>
    <property type="match status" value="1"/>
</dbReference>
<protein>
    <submittedName>
        <fullName evidence="3">Type II toxin-antitoxin system PemK/MazF family toxin</fullName>
    </submittedName>
</protein>
<evidence type="ECO:0000313" key="4">
    <source>
        <dbReference type="Proteomes" id="UP000323454"/>
    </source>
</evidence>
<accession>A0A5B2XQA1</accession>
<name>A0A5B2XQA1_9PSEU</name>
<dbReference type="GO" id="GO:0006402">
    <property type="term" value="P:mRNA catabolic process"/>
    <property type="evidence" value="ECO:0007669"/>
    <property type="project" value="TreeGrafter"/>
</dbReference>
<keyword evidence="4" id="KW-1185">Reference proteome</keyword>
<evidence type="ECO:0000256" key="1">
    <source>
        <dbReference type="ARBA" id="ARBA00007521"/>
    </source>
</evidence>
<evidence type="ECO:0000256" key="2">
    <source>
        <dbReference type="ARBA" id="ARBA00022649"/>
    </source>
</evidence>
<comment type="caution">
    <text evidence="3">The sequence shown here is derived from an EMBL/GenBank/DDBJ whole genome shotgun (WGS) entry which is preliminary data.</text>
</comment>
<dbReference type="InterPro" id="IPR003477">
    <property type="entry name" value="PemK-like"/>
</dbReference>
<dbReference type="EMBL" id="VUOB01000003">
    <property type="protein sequence ID" value="KAA2266108.1"/>
    <property type="molecule type" value="Genomic_DNA"/>
</dbReference>
<gene>
    <name evidence="3" type="ORF">F0L68_03035</name>
</gene>
<dbReference type="AlphaFoldDB" id="A0A5B2XQA1"/>
<reference evidence="3 4" key="2">
    <citation type="submission" date="2019-09" db="EMBL/GenBank/DDBJ databases">
        <authorList>
            <person name="Jin C."/>
        </authorList>
    </citation>
    <scope>NUCLEOTIDE SEQUENCE [LARGE SCALE GENOMIC DNA]</scope>
    <source>
        <strain evidence="3 4">AN110305</strain>
    </source>
</reference>
<keyword evidence="2" id="KW-1277">Toxin-antitoxin system</keyword>
<dbReference type="PANTHER" id="PTHR33988">
    <property type="entry name" value="ENDORIBONUCLEASE MAZF-RELATED"/>
    <property type="match status" value="1"/>
</dbReference>
<sequence length="109" mass="11695">MTPPIRGQVYRVDLGHGPKPWVIVSNNVRNRQLDDVLAARITTTDKPVLPTVVRLSSADQPLVGSILADDIVQLYRDELATPVGALSPQTLMKLNSALAIALALPMSSA</sequence>
<dbReference type="InterPro" id="IPR011067">
    <property type="entry name" value="Plasmid_toxin/cell-grow_inhib"/>
</dbReference>
<comment type="similarity">
    <text evidence="1">Belongs to the PemK/MazF family.</text>
</comment>
<proteinExistence type="inferred from homology"/>
<dbReference type="GO" id="GO:0003677">
    <property type="term" value="F:DNA binding"/>
    <property type="evidence" value="ECO:0007669"/>
    <property type="project" value="InterPro"/>
</dbReference>